<dbReference type="Proteomes" id="UP000736164">
    <property type="component" value="Unassembled WGS sequence"/>
</dbReference>
<reference evidence="4" key="1">
    <citation type="journal article" date="2021" name="Cell">
        <title>Tracing the genetic footprints of vertebrate landing in non-teleost ray-finned fishes.</title>
        <authorList>
            <person name="Bi X."/>
            <person name="Wang K."/>
            <person name="Yang L."/>
            <person name="Pan H."/>
            <person name="Jiang H."/>
            <person name="Wei Q."/>
            <person name="Fang M."/>
            <person name="Yu H."/>
            <person name="Zhu C."/>
            <person name="Cai Y."/>
            <person name="He Y."/>
            <person name="Gan X."/>
            <person name="Zeng H."/>
            <person name="Yu D."/>
            <person name="Zhu Y."/>
            <person name="Jiang H."/>
            <person name="Qiu Q."/>
            <person name="Yang H."/>
            <person name="Zhang Y.E."/>
            <person name="Wang W."/>
            <person name="Zhu M."/>
            <person name="He S."/>
            <person name="Zhang G."/>
        </authorList>
    </citation>
    <scope>NUCLEOTIDE SEQUENCE</scope>
    <source>
        <strain evidence="4">Allg_001</strain>
    </source>
</reference>
<dbReference type="PANTHER" id="PTHR24174">
    <property type="entry name" value="ANKYRIN REPEAT AND STERILE ALPHA MOTIF DOMAIN-CONTAINING PROTEIN 1"/>
    <property type="match status" value="1"/>
</dbReference>
<gene>
    <name evidence="4" type="primary">Caskin2_0</name>
    <name evidence="4" type="ORF">GTO95_0012359</name>
</gene>
<evidence type="ECO:0000313" key="5">
    <source>
        <dbReference type="Proteomes" id="UP000736164"/>
    </source>
</evidence>
<comment type="caution">
    <text evidence="4">The sequence shown here is derived from an EMBL/GenBank/DDBJ whole genome shotgun (WGS) entry which is preliminary data.</text>
</comment>
<dbReference type="InterPro" id="IPR033635">
    <property type="entry name" value="ANKS1/Caskin"/>
</dbReference>
<proteinExistence type="predicted"/>
<evidence type="ECO:0000256" key="1">
    <source>
        <dbReference type="ARBA" id="ARBA00022737"/>
    </source>
</evidence>
<accession>A0A8J7T7D5</accession>
<protein>
    <submittedName>
        <fullName evidence="4">CSKI2 protein</fullName>
    </submittedName>
</protein>
<dbReference type="EMBL" id="JAAWVO010011487">
    <property type="protein sequence ID" value="MBN3313342.1"/>
    <property type="molecule type" value="Genomic_DNA"/>
</dbReference>
<name>A0A8J7T7D5_ATRSP</name>
<dbReference type="AlphaFoldDB" id="A0A8J7T7D5"/>
<keyword evidence="1" id="KW-0677">Repeat</keyword>
<evidence type="ECO:0000256" key="2">
    <source>
        <dbReference type="ARBA" id="ARBA00023043"/>
    </source>
</evidence>
<keyword evidence="2" id="KW-0040">ANK repeat</keyword>
<evidence type="ECO:0000256" key="3">
    <source>
        <dbReference type="SAM" id="MobiDB-lite"/>
    </source>
</evidence>
<evidence type="ECO:0000313" key="4">
    <source>
        <dbReference type="EMBL" id="MBN3313342.1"/>
    </source>
</evidence>
<sequence>MGKEQDLLQAVKNGDLPSAQKLLAKIKAGRTILRDQRVQNFWMEHRLVYFKFALQLELLGSTKRLNVNYQDSDGGSRTSEWEEAQGDLCSPNSEPFHGAGDLPRLGWRGEGEQTEGGLYSQPHTSILACCGSSSHDSTCGPFSL</sequence>
<organism evidence="4 5">
    <name type="scientific">Atractosteus spatula</name>
    <name type="common">Alligator gar</name>
    <name type="synonym">Lepisosteus spatula</name>
    <dbReference type="NCBI Taxonomy" id="7917"/>
    <lineage>
        <taxon>Eukaryota</taxon>
        <taxon>Metazoa</taxon>
        <taxon>Chordata</taxon>
        <taxon>Craniata</taxon>
        <taxon>Vertebrata</taxon>
        <taxon>Euteleostomi</taxon>
        <taxon>Actinopterygii</taxon>
        <taxon>Neopterygii</taxon>
        <taxon>Holostei</taxon>
        <taxon>Semionotiformes</taxon>
        <taxon>Lepisosteidae</taxon>
        <taxon>Atractosteus</taxon>
    </lineage>
</organism>
<feature type="non-terminal residue" evidence="4">
    <location>
        <position position="1"/>
    </location>
</feature>
<keyword evidence="5" id="KW-1185">Reference proteome</keyword>
<feature type="non-terminal residue" evidence="4">
    <location>
        <position position="144"/>
    </location>
</feature>
<dbReference type="PANTHER" id="PTHR24174:SF18">
    <property type="entry name" value="CASKIN-2"/>
    <property type="match status" value="1"/>
</dbReference>
<feature type="region of interest" description="Disordered" evidence="3">
    <location>
        <begin position="71"/>
        <end position="100"/>
    </location>
</feature>